<gene>
    <name evidence="2" type="ORF">ECPE_LOCUS18276</name>
</gene>
<dbReference type="OrthoDB" id="441890at2759"/>
<proteinExistence type="predicted"/>
<dbReference type="PANTHER" id="PTHR13379">
    <property type="entry name" value="UNCHARACTERIZED DUF1308"/>
    <property type="match status" value="1"/>
</dbReference>
<sequence length="147" mass="16174">MWIKAVTHDASRLNADWLGQASSSRAACLYLLVCRTSARSFLRILITVAGEREWYRGLYLLSQVVIVPDLVFADSPSALANKKTKPGQTVKNRQKTQLIMDVGNAFGALTMTANEAFLRSLRNKGLKHAALLGPVRALTETAARDDE</sequence>
<dbReference type="AlphaFoldDB" id="A0A3P8HYW2"/>
<dbReference type="PANTHER" id="PTHR13379:SF0">
    <property type="entry name" value="UPF0415 PROTEIN C7ORF25"/>
    <property type="match status" value="1"/>
</dbReference>
<evidence type="ECO:0000259" key="1">
    <source>
        <dbReference type="Pfam" id="PF07000"/>
    </source>
</evidence>
<protein>
    <recommendedName>
        <fullName evidence="1">DUF1308 domain-containing protein</fullName>
    </recommendedName>
</protein>
<dbReference type="Proteomes" id="UP000272942">
    <property type="component" value="Unassembled WGS sequence"/>
</dbReference>
<dbReference type="Pfam" id="PF07000">
    <property type="entry name" value="DUF1308"/>
    <property type="match status" value="1"/>
</dbReference>
<organism evidence="2 3">
    <name type="scientific">Echinostoma caproni</name>
    <dbReference type="NCBI Taxonomy" id="27848"/>
    <lineage>
        <taxon>Eukaryota</taxon>
        <taxon>Metazoa</taxon>
        <taxon>Spiralia</taxon>
        <taxon>Lophotrochozoa</taxon>
        <taxon>Platyhelminthes</taxon>
        <taxon>Trematoda</taxon>
        <taxon>Digenea</taxon>
        <taxon>Plagiorchiida</taxon>
        <taxon>Echinostomata</taxon>
        <taxon>Echinostomatoidea</taxon>
        <taxon>Echinostomatidae</taxon>
        <taxon>Echinostoma</taxon>
    </lineage>
</organism>
<dbReference type="EMBL" id="UZAN01076573">
    <property type="protein sequence ID" value="VDP96000.1"/>
    <property type="molecule type" value="Genomic_DNA"/>
</dbReference>
<accession>A0A3P8HYW2</accession>
<name>A0A3P8HYW2_9TREM</name>
<evidence type="ECO:0000313" key="3">
    <source>
        <dbReference type="Proteomes" id="UP000272942"/>
    </source>
</evidence>
<evidence type="ECO:0000313" key="2">
    <source>
        <dbReference type="EMBL" id="VDP96000.1"/>
    </source>
</evidence>
<reference evidence="2 3" key="1">
    <citation type="submission" date="2018-11" db="EMBL/GenBank/DDBJ databases">
        <authorList>
            <consortium name="Pathogen Informatics"/>
        </authorList>
    </citation>
    <scope>NUCLEOTIDE SEQUENCE [LARGE SCALE GENOMIC DNA]</scope>
    <source>
        <strain evidence="2 3">Egypt</strain>
    </source>
</reference>
<keyword evidence="3" id="KW-1185">Reference proteome</keyword>
<dbReference type="InterPro" id="IPR010733">
    <property type="entry name" value="DUF1308"/>
</dbReference>
<feature type="domain" description="DUF1308" evidence="1">
    <location>
        <begin position="31"/>
        <end position="141"/>
    </location>
</feature>